<dbReference type="PANTHER" id="PTHR11895">
    <property type="entry name" value="TRANSAMIDASE"/>
    <property type="match status" value="1"/>
</dbReference>
<feature type="active site" description="Acyl-ester intermediate" evidence="8">
    <location>
        <position position="174"/>
    </location>
</feature>
<evidence type="ECO:0000256" key="7">
    <source>
        <dbReference type="ARBA" id="ARBA00047407"/>
    </source>
</evidence>
<reference evidence="10" key="1">
    <citation type="submission" date="2020-10" db="EMBL/GenBank/DDBJ databases">
        <authorList>
            <person name="Gilroy R."/>
        </authorList>
    </citation>
    <scope>NUCLEOTIDE SEQUENCE</scope>
    <source>
        <strain evidence="10">CHK165-10780</strain>
    </source>
</reference>
<dbReference type="PROSITE" id="PS00571">
    <property type="entry name" value="AMIDASES"/>
    <property type="match status" value="1"/>
</dbReference>
<evidence type="ECO:0000256" key="5">
    <source>
        <dbReference type="ARBA" id="ARBA00022917"/>
    </source>
</evidence>
<dbReference type="EMBL" id="DVFU01000037">
    <property type="protein sequence ID" value="HIQ64470.1"/>
    <property type="molecule type" value="Genomic_DNA"/>
</dbReference>
<dbReference type="GO" id="GO:0030956">
    <property type="term" value="C:glutamyl-tRNA(Gln) amidotransferase complex"/>
    <property type="evidence" value="ECO:0007669"/>
    <property type="project" value="InterPro"/>
</dbReference>
<gene>
    <name evidence="8 10" type="primary">gatA</name>
    <name evidence="10" type="ORF">IAC85_01900</name>
</gene>
<dbReference type="InterPro" id="IPR023631">
    <property type="entry name" value="Amidase_dom"/>
</dbReference>
<dbReference type="InterPro" id="IPR004412">
    <property type="entry name" value="GatA"/>
</dbReference>
<evidence type="ECO:0000313" key="10">
    <source>
        <dbReference type="EMBL" id="HIQ64470.1"/>
    </source>
</evidence>
<feature type="active site" description="Charge relay system" evidence="8">
    <location>
        <position position="150"/>
    </location>
</feature>
<dbReference type="GO" id="GO:0005524">
    <property type="term" value="F:ATP binding"/>
    <property type="evidence" value="ECO:0007669"/>
    <property type="project" value="UniProtKB-KW"/>
</dbReference>
<dbReference type="HAMAP" id="MF_00120">
    <property type="entry name" value="GatA"/>
    <property type="match status" value="1"/>
</dbReference>
<dbReference type="GO" id="GO:0006412">
    <property type="term" value="P:translation"/>
    <property type="evidence" value="ECO:0007669"/>
    <property type="project" value="UniProtKB-UniRule"/>
</dbReference>
<evidence type="ECO:0000313" key="11">
    <source>
        <dbReference type="Proteomes" id="UP000886725"/>
    </source>
</evidence>
<dbReference type="Gene3D" id="3.90.1300.10">
    <property type="entry name" value="Amidase signature (AS) domain"/>
    <property type="match status" value="1"/>
</dbReference>
<organism evidence="10 11">
    <name type="scientific">Candidatus Faecenecus gallistercoris</name>
    <dbReference type="NCBI Taxonomy" id="2840793"/>
    <lineage>
        <taxon>Bacteria</taxon>
        <taxon>Bacillati</taxon>
        <taxon>Bacillota</taxon>
        <taxon>Bacillota incertae sedis</taxon>
        <taxon>Candidatus Faecenecus</taxon>
    </lineage>
</organism>
<evidence type="ECO:0000256" key="2">
    <source>
        <dbReference type="ARBA" id="ARBA00022598"/>
    </source>
</evidence>
<dbReference type="EC" id="6.3.5.7" evidence="8"/>
<dbReference type="Pfam" id="PF01425">
    <property type="entry name" value="Amidase"/>
    <property type="match status" value="1"/>
</dbReference>
<proteinExistence type="inferred from homology"/>
<feature type="domain" description="Amidase" evidence="9">
    <location>
        <begin position="27"/>
        <end position="461"/>
    </location>
</feature>
<keyword evidence="2 8" id="KW-0436">Ligase</keyword>
<dbReference type="Proteomes" id="UP000886725">
    <property type="component" value="Unassembled WGS sequence"/>
</dbReference>
<reference evidence="10" key="2">
    <citation type="journal article" date="2021" name="PeerJ">
        <title>Extensive microbial diversity within the chicken gut microbiome revealed by metagenomics and culture.</title>
        <authorList>
            <person name="Gilroy R."/>
            <person name="Ravi A."/>
            <person name="Getino M."/>
            <person name="Pursley I."/>
            <person name="Horton D.L."/>
            <person name="Alikhan N.F."/>
            <person name="Baker D."/>
            <person name="Gharbi K."/>
            <person name="Hall N."/>
            <person name="Watson M."/>
            <person name="Adriaenssens E.M."/>
            <person name="Foster-Nyarko E."/>
            <person name="Jarju S."/>
            <person name="Secka A."/>
            <person name="Antonio M."/>
            <person name="Oren A."/>
            <person name="Chaudhuri R.R."/>
            <person name="La Ragione R."/>
            <person name="Hildebrand F."/>
            <person name="Pallen M.J."/>
        </authorList>
    </citation>
    <scope>NUCLEOTIDE SEQUENCE</scope>
    <source>
        <strain evidence="10">CHK165-10780</strain>
    </source>
</reference>
<keyword evidence="3 8" id="KW-0547">Nucleotide-binding</keyword>
<comment type="caution">
    <text evidence="10">The sequence shown here is derived from an EMBL/GenBank/DDBJ whole genome shotgun (WGS) entry which is preliminary data.</text>
</comment>
<evidence type="ECO:0000256" key="3">
    <source>
        <dbReference type="ARBA" id="ARBA00022741"/>
    </source>
</evidence>
<comment type="subunit">
    <text evidence="8">Heterotrimer of A, B and C subunits.</text>
</comment>
<keyword evidence="4 8" id="KW-0067">ATP-binding</keyword>
<evidence type="ECO:0000256" key="4">
    <source>
        <dbReference type="ARBA" id="ARBA00022840"/>
    </source>
</evidence>
<evidence type="ECO:0000256" key="8">
    <source>
        <dbReference type="HAMAP-Rule" id="MF_00120"/>
    </source>
</evidence>
<sequence>MSKYSKLSILEIHEKLVKREITVLDLVTDTFEAIRESSNLNAFITLNEEAALEEAAHLTDIDEDDLLYGIPIAVKDNICTKGLRTTCASHMLDSFVPIYDATVVEQIKKHHMVIVGKTNMDEFAMGSTSRTSYFGAPLNPWNPDRISGGSSGGSAVSVAAGVVPFALGSDTGGSIRQPGSYCAVVGTKPTYGRVSRYGLIAFASSLDQIGPMSRNVYENALLLNALVGYDEHDLTSAKKDEEDFTRLIGKDIKGMKIAIPNYFVSDIVNPEILEKLNQVVDLLKSCGAEVSYIDIDYLEQAVTLYQIIAMGEASSNLARFDGLRYGYSHPNSTSLEELYAKTRAEGFGSEVKRRIMVGSYLLSGENAVKYYDKAMKIRQSMRDSFLQAFQQYDLIIGPTTTTVAYSQSESLDDPRKSFMDDVLVIPVNMAGLPGLNLPIGFDHDHMPIGMHIIGNDFEEAKIYQLASFIEKKLNLDLDSKGGQHHE</sequence>
<dbReference type="SUPFAM" id="SSF75304">
    <property type="entry name" value="Amidase signature (AS) enzymes"/>
    <property type="match status" value="1"/>
</dbReference>
<dbReference type="AlphaFoldDB" id="A0A9D0Z101"/>
<comment type="function">
    <text evidence="6 8">Allows the formation of correctly charged Gln-tRNA(Gln) through the transamidation of misacylated Glu-tRNA(Gln) in organisms which lack glutaminyl-tRNA synthetase. The reaction takes place in the presence of glutamine and ATP through an activated gamma-phospho-Glu-tRNA(Gln).</text>
</comment>
<dbReference type="InterPro" id="IPR036928">
    <property type="entry name" value="AS_sf"/>
</dbReference>
<name>A0A9D0Z101_9FIRM</name>
<evidence type="ECO:0000259" key="9">
    <source>
        <dbReference type="Pfam" id="PF01425"/>
    </source>
</evidence>
<dbReference type="PANTHER" id="PTHR11895:SF151">
    <property type="entry name" value="GLUTAMYL-TRNA(GLN) AMIDOTRANSFERASE SUBUNIT A"/>
    <property type="match status" value="1"/>
</dbReference>
<dbReference type="InterPro" id="IPR000120">
    <property type="entry name" value="Amidase"/>
</dbReference>
<evidence type="ECO:0000256" key="1">
    <source>
        <dbReference type="ARBA" id="ARBA00008069"/>
    </source>
</evidence>
<comment type="catalytic activity">
    <reaction evidence="7 8">
        <text>L-glutamyl-tRNA(Gln) + L-glutamine + ATP + H2O = L-glutaminyl-tRNA(Gln) + L-glutamate + ADP + phosphate + H(+)</text>
        <dbReference type="Rhea" id="RHEA:17521"/>
        <dbReference type="Rhea" id="RHEA-COMP:9681"/>
        <dbReference type="Rhea" id="RHEA-COMP:9684"/>
        <dbReference type="ChEBI" id="CHEBI:15377"/>
        <dbReference type="ChEBI" id="CHEBI:15378"/>
        <dbReference type="ChEBI" id="CHEBI:29985"/>
        <dbReference type="ChEBI" id="CHEBI:30616"/>
        <dbReference type="ChEBI" id="CHEBI:43474"/>
        <dbReference type="ChEBI" id="CHEBI:58359"/>
        <dbReference type="ChEBI" id="CHEBI:78520"/>
        <dbReference type="ChEBI" id="CHEBI:78521"/>
        <dbReference type="ChEBI" id="CHEBI:456216"/>
        <dbReference type="EC" id="6.3.5.7"/>
    </reaction>
</comment>
<dbReference type="GO" id="GO:0050567">
    <property type="term" value="F:glutaminyl-tRNA synthase (glutamine-hydrolyzing) activity"/>
    <property type="evidence" value="ECO:0007669"/>
    <property type="project" value="UniProtKB-UniRule"/>
</dbReference>
<accession>A0A9D0Z101</accession>
<evidence type="ECO:0000256" key="6">
    <source>
        <dbReference type="ARBA" id="ARBA00025295"/>
    </source>
</evidence>
<protein>
    <recommendedName>
        <fullName evidence="8">Glutamyl-tRNA(Gln) amidotransferase subunit A</fullName>
        <shortName evidence="8">Glu-ADT subunit A</shortName>
        <ecNumber evidence="8">6.3.5.7</ecNumber>
    </recommendedName>
</protein>
<comment type="similarity">
    <text evidence="1 8">Belongs to the amidase family. GatA subfamily.</text>
</comment>
<feature type="active site" description="Charge relay system" evidence="8">
    <location>
        <position position="75"/>
    </location>
</feature>
<keyword evidence="5 8" id="KW-0648">Protein biosynthesis</keyword>
<dbReference type="NCBIfam" id="TIGR00132">
    <property type="entry name" value="gatA"/>
    <property type="match status" value="1"/>
</dbReference>
<dbReference type="InterPro" id="IPR020556">
    <property type="entry name" value="Amidase_CS"/>
</dbReference>